<evidence type="ECO:0000313" key="2">
    <source>
        <dbReference type="EMBL" id="EHK54029.1"/>
    </source>
</evidence>
<reference evidence="2 3" key="1">
    <citation type="journal article" date="2012" name="J. Bacteriol.">
        <title>Draft Genome Sequence of Mesorhizobium alhagi CCNWXJ12-2T, a Novel Salt-Resistant Species Isolated from the Desert of Northwestern China.</title>
        <authorList>
            <person name="Zhou M."/>
            <person name="Chen W."/>
            <person name="Chen H."/>
            <person name="Wei G."/>
        </authorList>
    </citation>
    <scope>NUCLEOTIDE SEQUENCE [LARGE SCALE GENOMIC DNA]</scope>
    <source>
        <strain evidence="2 3">CCNWXJ12-2</strain>
    </source>
</reference>
<dbReference type="AlphaFoldDB" id="H0HZ30"/>
<proteinExistence type="predicted"/>
<gene>
    <name evidence="2" type="ORF">MAXJ12_27323</name>
</gene>
<protein>
    <submittedName>
        <fullName evidence="2">Uncharacterized protein</fullName>
    </submittedName>
</protein>
<sequence length="65" mass="7466">MMHDDIDLVEELLGMAREPDQFARADLGEMILVAATEIIKLREHANGPSRRLTRQSRRPSHRARS</sequence>
<keyword evidence="3" id="KW-1185">Reference proteome</keyword>
<feature type="region of interest" description="Disordered" evidence="1">
    <location>
        <begin position="44"/>
        <end position="65"/>
    </location>
</feature>
<dbReference type="EMBL" id="AHAM01000241">
    <property type="protein sequence ID" value="EHK54029.1"/>
    <property type="molecule type" value="Genomic_DNA"/>
</dbReference>
<evidence type="ECO:0000313" key="3">
    <source>
        <dbReference type="Proteomes" id="UP000003250"/>
    </source>
</evidence>
<evidence type="ECO:0000256" key="1">
    <source>
        <dbReference type="SAM" id="MobiDB-lite"/>
    </source>
</evidence>
<dbReference type="PATRIC" id="fig|1107882.3.peg.5286"/>
<name>H0HZ30_9HYPH</name>
<organism evidence="2 3">
    <name type="scientific">Mesorhizobium alhagi CCNWXJ12-2</name>
    <dbReference type="NCBI Taxonomy" id="1107882"/>
    <lineage>
        <taxon>Bacteria</taxon>
        <taxon>Pseudomonadati</taxon>
        <taxon>Pseudomonadota</taxon>
        <taxon>Alphaproteobacteria</taxon>
        <taxon>Hyphomicrobiales</taxon>
        <taxon>Phyllobacteriaceae</taxon>
        <taxon>Allomesorhizobium</taxon>
    </lineage>
</organism>
<accession>H0HZ30</accession>
<dbReference type="Proteomes" id="UP000003250">
    <property type="component" value="Unassembled WGS sequence"/>
</dbReference>
<feature type="compositionally biased region" description="Basic residues" evidence="1">
    <location>
        <begin position="51"/>
        <end position="65"/>
    </location>
</feature>